<dbReference type="SUPFAM" id="SSF51735">
    <property type="entry name" value="NAD(P)-binding Rossmann-fold domains"/>
    <property type="match status" value="1"/>
</dbReference>
<evidence type="ECO:0000313" key="9">
    <source>
        <dbReference type="EMBL" id="SDL22677.1"/>
    </source>
</evidence>
<comment type="similarity">
    <text evidence="7">Belongs to the shikimate dehydrogenase family.</text>
</comment>
<comment type="catalytic activity">
    <reaction evidence="7">
        <text>shikimate + NADP(+) = 3-dehydroshikimate + NADPH + H(+)</text>
        <dbReference type="Rhea" id="RHEA:17737"/>
        <dbReference type="ChEBI" id="CHEBI:15378"/>
        <dbReference type="ChEBI" id="CHEBI:16630"/>
        <dbReference type="ChEBI" id="CHEBI:36208"/>
        <dbReference type="ChEBI" id="CHEBI:57783"/>
        <dbReference type="ChEBI" id="CHEBI:58349"/>
        <dbReference type="EC" id="1.1.1.25"/>
    </reaction>
</comment>
<feature type="binding site" evidence="7">
    <location>
        <position position="100"/>
    </location>
    <ligand>
        <name>shikimate</name>
        <dbReference type="ChEBI" id="CHEBI:36208"/>
    </ligand>
</feature>
<dbReference type="GO" id="GO:0019632">
    <property type="term" value="P:shikimate metabolic process"/>
    <property type="evidence" value="ECO:0007669"/>
    <property type="project" value="InterPro"/>
</dbReference>
<evidence type="ECO:0000256" key="1">
    <source>
        <dbReference type="ARBA" id="ARBA00004871"/>
    </source>
</evidence>
<evidence type="ECO:0000259" key="8">
    <source>
        <dbReference type="Pfam" id="PF08501"/>
    </source>
</evidence>
<dbReference type="InterPro" id="IPR011342">
    <property type="entry name" value="Shikimate_DH"/>
</dbReference>
<organism evidence="9 10">
    <name type="scientific">Lacicoccus qingdaonensis</name>
    <dbReference type="NCBI Taxonomy" id="576118"/>
    <lineage>
        <taxon>Bacteria</taxon>
        <taxon>Bacillati</taxon>
        <taxon>Bacillota</taxon>
        <taxon>Bacilli</taxon>
        <taxon>Bacillales</taxon>
        <taxon>Salinicoccaceae</taxon>
        <taxon>Lacicoccus</taxon>
    </lineage>
</organism>
<dbReference type="CDD" id="cd01065">
    <property type="entry name" value="NAD_bind_Shikimate_DH"/>
    <property type="match status" value="1"/>
</dbReference>
<dbReference type="GO" id="GO:0005829">
    <property type="term" value="C:cytosol"/>
    <property type="evidence" value="ECO:0007669"/>
    <property type="project" value="TreeGrafter"/>
</dbReference>
<protein>
    <recommendedName>
        <fullName evidence="2 7">Shikimate dehydrogenase (NADP(+))</fullName>
        <shortName evidence="7">SDH</shortName>
        <ecNumber evidence="2 7">1.1.1.25</ecNumber>
    </recommendedName>
</protein>
<dbReference type="GO" id="GO:0050661">
    <property type="term" value="F:NADP binding"/>
    <property type="evidence" value="ECO:0007669"/>
    <property type="project" value="InterPro"/>
</dbReference>
<dbReference type="GO" id="GO:0009073">
    <property type="term" value="P:aromatic amino acid family biosynthetic process"/>
    <property type="evidence" value="ECO:0007669"/>
    <property type="project" value="UniProtKB-KW"/>
</dbReference>
<dbReference type="HAMAP" id="MF_00222">
    <property type="entry name" value="Shikimate_DH_AroE"/>
    <property type="match status" value="1"/>
</dbReference>
<feature type="binding site" evidence="7">
    <location>
        <begin position="13"/>
        <end position="15"/>
    </location>
    <ligand>
        <name>shikimate</name>
        <dbReference type="ChEBI" id="CHEBI:36208"/>
    </ligand>
</feature>
<comment type="caution">
    <text evidence="7">Lacks conserved residue(s) required for the propagation of feature annotation.</text>
</comment>
<dbReference type="Proteomes" id="UP000199008">
    <property type="component" value="Unassembled WGS sequence"/>
</dbReference>
<dbReference type="PANTHER" id="PTHR21089:SF1">
    <property type="entry name" value="BIFUNCTIONAL 3-DEHYDROQUINATE DEHYDRATASE_SHIKIMATE DEHYDROGENASE, CHLOROPLASTIC"/>
    <property type="match status" value="1"/>
</dbReference>
<feature type="binding site" evidence="7">
    <location>
        <position position="210"/>
    </location>
    <ligand>
        <name>shikimate</name>
        <dbReference type="ChEBI" id="CHEBI:36208"/>
    </ligand>
</feature>
<feature type="binding site" evidence="7">
    <location>
        <position position="229"/>
    </location>
    <ligand>
        <name>NADP(+)</name>
        <dbReference type="ChEBI" id="CHEBI:58349"/>
    </ligand>
</feature>
<accession>A0A1G9IBT4</accession>
<dbReference type="EC" id="1.1.1.25" evidence="2 7"/>
<dbReference type="OrthoDB" id="9792692at2"/>
<evidence type="ECO:0000256" key="2">
    <source>
        <dbReference type="ARBA" id="ARBA00012962"/>
    </source>
</evidence>
<dbReference type="Gene3D" id="3.40.50.720">
    <property type="entry name" value="NAD(P)-binding Rossmann-like Domain"/>
    <property type="match status" value="1"/>
</dbReference>
<feature type="active site" description="Proton acceptor" evidence="7">
    <location>
        <position position="64"/>
    </location>
</feature>
<comment type="pathway">
    <text evidence="1 7">Metabolic intermediate biosynthesis; chorismate biosynthesis; chorismate from D-erythrose 4-phosphate and phosphoenolpyruvate: step 4/7.</text>
</comment>
<dbReference type="AlphaFoldDB" id="A0A1G9IBT4"/>
<dbReference type="GO" id="GO:0009423">
    <property type="term" value="P:chorismate biosynthetic process"/>
    <property type="evidence" value="ECO:0007669"/>
    <property type="project" value="UniProtKB-UniRule"/>
</dbReference>
<dbReference type="InterPro" id="IPR036291">
    <property type="entry name" value="NAD(P)-bd_dom_sf"/>
</dbReference>
<feature type="binding site" evidence="7">
    <location>
        <begin position="123"/>
        <end position="127"/>
    </location>
    <ligand>
        <name>NADP(+)</name>
        <dbReference type="ChEBI" id="CHEBI:58349"/>
    </ligand>
</feature>
<dbReference type="GO" id="GO:0004764">
    <property type="term" value="F:shikimate 3-dehydrogenase (NADP+) activity"/>
    <property type="evidence" value="ECO:0007669"/>
    <property type="project" value="UniProtKB-UniRule"/>
</dbReference>
<dbReference type="Gene3D" id="3.40.50.10860">
    <property type="entry name" value="Leucine Dehydrogenase, chain A, domain 1"/>
    <property type="match status" value="1"/>
</dbReference>
<sequence>MNFAVIGSPIEHTLSPAIHYANFNSLNLDDTYRALHITPEDLNHIKDVIKHYDLNGFNVTIPHKEAIMDSLDFIDQRAVEVNAVNTVLIKDDELYGFNTDVTGYKQAYMDRFGSMRRNILILGAGGASKAVYRAHSELGDNITIYARREASFETFKDQNFDKLSSLHDLKSFDVIINTTPVGLKNEDLYDVMNLPKEIITEDTIGIDLIYNPEKTPFLHGFEENNAMNGLSMLVNQAIHAFEIWYDNEYEGDYDAVYAALNKKFGGGVK</sequence>
<gene>
    <name evidence="7" type="primary">aroE</name>
    <name evidence="9" type="ORF">SAMN05216216_1329</name>
</gene>
<name>A0A1G9IBT4_9BACL</name>
<feature type="binding site" evidence="7">
    <location>
        <position position="236"/>
    </location>
    <ligand>
        <name>shikimate</name>
        <dbReference type="ChEBI" id="CHEBI:36208"/>
    </ligand>
</feature>
<dbReference type="NCBIfam" id="TIGR00507">
    <property type="entry name" value="aroE"/>
    <property type="match status" value="1"/>
</dbReference>
<evidence type="ECO:0000256" key="3">
    <source>
        <dbReference type="ARBA" id="ARBA00022605"/>
    </source>
</evidence>
<feature type="binding site" evidence="7">
    <location>
        <position position="85"/>
    </location>
    <ligand>
        <name>shikimate</name>
        <dbReference type="ChEBI" id="CHEBI:36208"/>
    </ligand>
</feature>
<evidence type="ECO:0000256" key="7">
    <source>
        <dbReference type="HAMAP-Rule" id="MF_00222"/>
    </source>
</evidence>
<keyword evidence="10" id="KW-1185">Reference proteome</keyword>
<dbReference type="InterPro" id="IPR046346">
    <property type="entry name" value="Aminoacid_DH-like_N_sf"/>
</dbReference>
<feature type="domain" description="Shikimate dehydrogenase substrate binding N-terminal" evidence="8">
    <location>
        <begin position="5"/>
        <end position="87"/>
    </location>
</feature>
<dbReference type="GO" id="GO:0008652">
    <property type="term" value="P:amino acid biosynthetic process"/>
    <property type="evidence" value="ECO:0007669"/>
    <property type="project" value="UniProtKB-KW"/>
</dbReference>
<dbReference type="InterPro" id="IPR013708">
    <property type="entry name" value="Shikimate_DH-bd_N"/>
</dbReference>
<proteinExistence type="inferred from homology"/>
<keyword evidence="6 7" id="KW-0057">Aromatic amino acid biosynthesis</keyword>
<feature type="binding site" evidence="7">
    <location>
        <position position="60"/>
    </location>
    <ligand>
        <name>shikimate</name>
        <dbReference type="ChEBI" id="CHEBI:36208"/>
    </ligand>
</feature>
<feature type="binding site" evidence="7">
    <location>
        <position position="208"/>
    </location>
    <ligand>
        <name>NADP(+)</name>
        <dbReference type="ChEBI" id="CHEBI:58349"/>
    </ligand>
</feature>
<dbReference type="PANTHER" id="PTHR21089">
    <property type="entry name" value="SHIKIMATE DEHYDROGENASE"/>
    <property type="match status" value="1"/>
</dbReference>
<keyword evidence="3 7" id="KW-0028">Amino-acid biosynthesis</keyword>
<reference evidence="10" key="1">
    <citation type="submission" date="2016-10" db="EMBL/GenBank/DDBJ databases">
        <authorList>
            <person name="Varghese N."/>
            <person name="Submissions S."/>
        </authorList>
    </citation>
    <scope>NUCLEOTIDE SEQUENCE [LARGE SCALE GENOMIC DNA]</scope>
    <source>
        <strain evidence="10">CGMCC 1.8895</strain>
    </source>
</reference>
<dbReference type="InterPro" id="IPR022893">
    <property type="entry name" value="Shikimate_DH_fam"/>
</dbReference>
<keyword evidence="5 7" id="KW-0560">Oxidoreductase</keyword>
<evidence type="ECO:0000256" key="6">
    <source>
        <dbReference type="ARBA" id="ARBA00023141"/>
    </source>
</evidence>
<keyword evidence="4 7" id="KW-0521">NADP</keyword>
<dbReference type="EMBL" id="FNFY01000032">
    <property type="protein sequence ID" value="SDL22677.1"/>
    <property type="molecule type" value="Genomic_DNA"/>
</dbReference>
<evidence type="ECO:0000256" key="4">
    <source>
        <dbReference type="ARBA" id="ARBA00022857"/>
    </source>
</evidence>
<dbReference type="UniPathway" id="UPA00053">
    <property type="reaction ID" value="UER00087"/>
</dbReference>
<dbReference type="STRING" id="576118.SAMN05216216_1329"/>
<dbReference type="SUPFAM" id="SSF53223">
    <property type="entry name" value="Aminoacid dehydrogenase-like, N-terminal domain"/>
    <property type="match status" value="1"/>
</dbReference>
<comment type="function">
    <text evidence="7">Involved in the biosynthesis of the chorismate, which leads to the biosynthesis of aromatic amino acids. Catalyzes the reversible NADPH linked reduction of 3-dehydroshikimate (DHSA) to yield shikimate (SA).</text>
</comment>
<dbReference type="FunFam" id="3.40.50.10860:FF:000016">
    <property type="entry name" value="Shikimate dehydrogenase (NADP(+))"/>
    <property type="match status" value="1"/>
</dbReference>
<evidence type="ECO:0000313" key="10">
    <source>
        <dbReference type="Proteomes" id="UP000199008"/>
    </source>
</evidence>
<dbReference type="Pfam" id="PF08501">
    <property type="entry name" value="Shikimate_dh_N"/>
    <property type="match status" value="1"/>
</dbReference>
<dbReference type="RefSeq" id="WP_092987883.1">
    <property type="nucleotide sequence ID" value="NZ_FNFY01000032.1"/>
</dbReference>
<evidence type="ECO:0000256" key="5">
    <source>
        <dbReference type="ARBA" id="ARBA00023002"/>
    </source>
</evidence>
<comment type="subunit">
    <text evidence="7">Homodimer.</text>
</comment>